<sequence length="50" mass="5422">MTRAALIYQHAGTDRDKAIAKVMGDALKAARKGTKKGSGTQRARKAEKKH</sequence>
<feature type="region of interest" description="Disordered" evidence="1">
    <location>
        <begin position="29"/>
        <end position="50"/>
    </location>
</feature>
<organism evidence="2 3">
    <name type="scientific">Actinocorallia longicatena</name>
    <dbReference type="NCBI Taxonomy" id="111803"/>
    <lineage>
        <taxon>Bacteria</taxon>
        <taxon>Bacillati</taxon>
        <taxon>Actinomycetota</taxon>
        <taxon>Actinomycetes</taxon>
        <taxon>Streptosporangiales</taxon>
        <taxon>Thermomonosporaceae</taxon>
        <taxon>Actinocorallia</taxon>
    </lineage>
</organism>
<proteinExistence type="predicted"/>
<dbReference type="RefSeq" id="WP_344834850.1">
    <property type="nucleotide sequence ID" value="NZ_BAAAUV010000019.1"/>
</dbReference>
<protein>
    <submittedName>
        <fullName evidence="2">Uncharacterized protein</fullName>
    </submittedName>
</protein>
<dbReference type="Proteomes" id="UP001501237">
    <property type="component" value="Unassembled WGS sequence"/>
</dbReference>
<comment type="caution">
    <text evidence="2">The sequence shown here is derived from an EMBL/GenBank/DDBJ whole genome shotgun (WGS) entry which is preliminary data.</text>
</comment>
<evidence type="ECO:0000256" key="1">
    <source>
        <dbReference type="SAM" id="MobiDB-lite"/>
    </source>
</evidence>
<keyword evidence="3" id="KW-1185">Reference proteome</keyword>
<dbReference type="EMBL" id="BAAAUV010000019">
    <property type="protein sequence ID" value="GAA3229323.1"/>
    <property type="molecule type" value="Genomic_DNA"/>
</dbReference>
<gene>
    <name evidence="2" type="ORF">GCM10010468_59180</name>
</gene>
<name>A0ABP6QH96_9ACTN</name>
<reference evidence="3" key="1">
    <citation type="journal article" date="2019" name="Int. J. Syst. Evol. Microbiol.">
        <title>The Global Catalogue of Microorganisms (GCM) 10K type strain sequencing project: providing services to taxonomists for standard genome sequencing and annotation.</title>
        <authorList>
            <consortium name="The Broad Institute Genomics Platform"/>
            <consortium name="The Broad Institute Genome Sequencing Center for Infectious Disease"/>
            <person name="Wu L."/>
            <person name="Ma J."/>
        </authorList>
    </citation>
    <scope>NUCLEOTIDE SEQUENCE [LARGE SCALE GENOMIC DNA]</scope>
    <source>
        <strain evidence="3">JCM 9377</strain>
    </source>
</reference>
<evidence type="ECO:0000313" key="2">
    <source>
        <dbReference type="EMBL" id="GAA3229323.1"/>
    </source>
</evidence>
<evidence type="ECO:0000313" key="3">
    <source>
        <dbReference type="Proteomes" id="UP001501237"/>
    </source>
</evidence>
<accession>A0ABP6QH96</accession>